<accession>A0AAD8L2R0</accession>
<organism evidence="1 2">
    <name type="scientific">Tagetes erecta</name>
    <name type="common">African marigold</name>
    <dbReference type="NCBI Taxonomy" id="13708"/>
    <lineage>
        <taxon>Eukaryota</taxon>
        <taxon>Viridiplantae</taxon>
        <taxon>Streptophyta</taxon>
        <taxon>Embryophyta</taxon>
        <taxon>Tracheophyta</taxon>
        <taxon>Spermatophyta</taxon>
        <taxon>Magnoliopsida</taxon>
        <taxon>eudicotyledons</taxon>
        <taxon>Gunneridae</taxon>
        <taxon>Pentapetalae</taxon>
        <taxon>asterids</taxon>
        <taxon>campanulids</taxon>
        <taxon>Asterales</taxon>
        <taxon>Asteraceae</taxon>
        <taxon>Asteroideae</taxon>
        <taxon>Heliantheae alliance</taxon>
        <taxon>Tageteae</taxon>
        <taxon>Tagetes</taxon>
    </lineage>
</organism>
<comment type="caution">
    <text evidence="1">The sequence shown here is derived from an EMBL/GenBank/DDBJ whole genome shotgun (WGS) entry which is preliminary data.</text>
</comment>
<name>A0AAD8L2R0_TARER</name>
<keyword evidence="2" id="KW-1185">Reference proteome</keyword>
<evidence type="ECO:0000313" key="1">
    <source>
        <dbReference type="EMBL" id="KAK1430255.1"/>
    </source>
</evidence>
<protein>
    <submittedName>
        <fullName evidence="1">Uncharacterized protein</fullName>
    </submittedName>
</protein>
<evidence type="ECO:0000313" key="2">
    <source>
        <dbReference type="Proteomes" id="UP001229421"/>
    </source>
</evidence>
<sequence length="75" mass="8948">MGSFDCYGCHCGFSSDFLLLIQLQNMTKSQMENRSKTEVDFFYVGNQLLLYEDYDVKLDGKLLEDFERWQAFRRL</sequence>
<proteinExistence type="predicted"/>
<reference evidence="1" key="1">
    <citation type="journal article" date="2023" name="bioRxiv">
        <title>Improved chromosome-level genome assembly for marigold (Tagetes erecta).</title>
        <authorList>
            <person name="Jiang F."/>
            <person name="Yuan L."/>
            <person name="Wang S."/>
            <person name="Wang H."/>
            <person name="Xu D."/>
            <person name="Wang A."/>
            <person name="Fan W."/>
        </authorList>
    </citation>
    <scope>NUCLEOTIDE SEQUENCE</scope>
    <source>
        <strain evidence="1">WSJ</strain>
        <tissue evidence="1">Leaf</tissue>
    </source>
</reference>
<gene>
    <name evidence="1" type="ORF">QVD17_12871</name>
</gene>
<dbReference type="AlphaFoldDB" id="A0AAD8L2R0"/>
<dbReference type="EMBL" id="JAUHHV010000003">
    <property type="protein sequence ID" value="KAK1430255.1"/>
    <property type="molecule type" value="Genomic_DNA"/>
</dbReference>
<dbReference type="Proteomes" id="UP001229421">
    <property type="component" value="Unassembled WGS sequence"/>
</dbReference>